<dbReference type="PANTHER" id="PTHR21015:SF22">
    <property type="entry name" value="GLYCOSYLTRANSFERASE"/>
    <property type="match status" value="1"/>
</dbReference>
<dbReference type="NCBIfam" id="TIGR03590">
    <property type="entry name" value="PseG"/>
    <property type="match status" value="1"/>
</dbReference>
<dbReference type="Pfam" id="PF04101">
    <property type="entry name" value="Glyco_tran_28_C"/>
    <property type="match status" value="1"/>
</dbReference>
<dbReference type="InterPro" id="IPR020023">
    <property type="entry name" value="PseG"/>
</dbReference>
<dbReference type="Proteomes" id="UP000565262">
    <property type="component" value="Unassembled WGS sequence"/>
</dbReference>
<dbReference type="AlphaFoldDB" id="A0A839IKA5"/>
<proteinExistence type="predicted"/>
<dbReference type="Gene3D" id="3.40.50.11190">
    <property type="match status" value="1"/>
</dbReference>
<dbReference type="InterPro" id="IPR007235">
    <property type="entry name" value="Glyco_trans_28_C"/>
</dbReference>
<feature type="domain" description="Glycosyl transferase family 28 C-terminal" evidence="3">
    <location>
        <begin position="246"/>
        <end position="333"/>
    </location>
</feature>
<feature type="active site" description="Proton acceptor" evidence="1">
    <location>
        <position position="17"/>
    </location>
</feature>
<dbReference type="GO" id="GO:0016758">
    <property type="term" value="F:hexosyltransferase activity"/>
    <property type="evidence" value="ECO:0007669"/>
    <property type="project" value="InterPro"/>
</dbReference>
<evidence type="ECO:0000256" key="2">
    <source>
        <dbReference type="PIRSR" id="PIRSR620023-2"/>
    </source>
</evidence>
<feature type="binding site" evidence="2">
    <location>
        <position position="175"/>
    </location>
    <ligand>
        <name>substrate</name>
    </ligand>
</feature>
<dbReference type="RefSeq" id="WP_182807406.1">
    <property type="nucleotide sequence ID" value="NZ_JACJFM010000003.1"/>
</dbReference>
<keyword evidence="5" id="KW-1185">Reference proteome</keyword>
<gene>
    <name evidence="4" type="primary">pseG</name>
    <name evidence="4" type="ORF">H4O21_03210</name>
</gene>
<accession>A0A839IKA5</accession>
<comment type="caution">
    <text evidence="4">The sequence shown here is derived from an EMBL/GenBank/DDBJ whole genome shotgun (WGS) entry which is preliminary data.</text>
</comment>
<evidence type="ECO:0000259" key="3">
    <source>
        <dbReference type="Pfam" id="PF04101"/>
    </source>
</evidence>
<sequence>MKIVFRADASLNIGSGHIMRCLTLADALSKQGHQCHFLCRPHSGHLGDLIIQRGYDLHFLTNEQTTLEPPALAPLPDHAHWLGTSWQADAQETLTYLSQHPADWLILDHYALDYRWQNACLSGYNKLMVIDDLADREHLCDLLLDQTYGRSSQEYYHLVPRHCQFFTGSEYALLRPEFHQWRTFSLKQRHQPELRNILINLGGVDKDNITGRILKALHASSLPNSCSLTVVMGPTAPHIDAVKSISTTIKHPCHILQGVNNMAELMAHADFAIGAAGSTSWERCCLGLPTLMIILANNQETIGAQLQAAGAAKTLAISNKLEQQIAHCFSQLTPENLSRISQAARTISDGQGCSKVLQFLNQG</sequence>
<evidence type="ECO:0000313" key="5">
    <source>
        <dbReference type="Proteomes" id="UP000565262"/>
    </source>
</evidence>
<reference evidence="4 5" key="1">
    <citation type="submission" date="2020-08" db="EMBL/GenBank/DDBJ databases">
        <title>Oceanospirillum sp. nov. isolated from marine sediment.</title>
        <authorList>
            <person name="Ji X."/>
        </authorList>
    </citation>
    <scope>NUCLEOTIDE SEQUENCE [LARGE SCALE GENOMIC DNA]</scope>
    <source>
        <strain evidence="4 5">D5</strain>
    </source>
</reference>
<dbReference type="EC" id="3.6.1.57" evidence="4"/>
<keyword evidence="4" id="KW-0378">Hydrolase</keyword>
<evidence type="ECO:0000313" key="4">
    <source>
        <dbReference type="EMBL" id="MBB1485615.1"/>
    </source>
</evidence>
<organism evidence="4 5">
    <name type="scientific">Oceanospirillum sediminis</name>
    <dbReference type="NCBI Taxonomy" id="2760088"/>
    <lineage>
        <taxon>Bacteria</taxon>
        <taxon>Pseudomonadati</taxon>
        <taxon>Pseudomonadota</taxon>
        <taxon>Gammaproteobacteria</taxon>
        <taxon>Oceanospirillales</taxon>
        <taxon>Oceanospirillaceae</taxon>
        <taxon>Oceanospirillum</taxon>
    </lineage>
</organism>
<feature type="binding site" evidence="2">
    <location>
        <position position="282"/>
    </location>
    <ligand>
        <name>substrate</name>
    </ligand>
</feature>
<dbReference type="GO" id="GO:0016787">
    <property type="term" value="F:hydrolase activity"/>
    <property type="evidence" value="ECO:0007669"/>
    <property type="project" value="UniProtKB-KW"/>
</dbReference>
<dbReference type="SUPFAM" id="SSF53756">
    <property type="entry name" value="UDP-Glycosyltransferase/glycogen phosphorylase"/>
    <property type="match status" value="1"/>
</dbReference>
<dbReference type="EMBL" id="JACJFM010000003">
    <property type="protein sequence ID" value="MBB1485615.1"/>
    <property type="molecule type" value="Genomic_DNA"/>
</dbReference>
<protein>
    <submittedName>
        <fullName evidence="4">UDP-2,4-diacetamido-2,4, 6-trideoxy-beta-L-altropyranose hydrolase</fullName>
        <ecNumber evidence="4">3.6.1.57</ecNumber>
    </submittedName>
</protein>
<dbReference type="Gene3D" id="3.40.50.2000">
    <property type="entry name" value="Glycogen Phosphorylase B"/>
    <property type="match status" value="1"/>
</dbReference>
<name>A0A839IKA5_9GAMM</name>
<evidence type="ECO:0000256" key="1">
    <source>
        <dbReference type="PIRSR" id="PIRSR620023-1"/>
    </source>
</evidence>
<dbReference type="PANTHER" id="PTHR21015">
    <property type="entry name" value="UDP-N-ACETYLGLUCOSAMINE--N-ACETYLMURAMYL-(PENTAPEPTIDE) PYROPHOSPHORYL-UNDECAPRENOL N-ACETYLGLUCOSAMINE TRANSFERASE 1"/>
    <property type="match status" value="1"/>
</dbReference>